<dbReference type="Pfam" id="PF11640">
    <property type="entry name" value="TAN"/>
    <property type="match status" value="1"/>
</dbReference>
<comment type="catalytic activity">
    <reaction evidence="11 13">
        <text>L-threonyl-[protein] + ATP = O-phospho-L-threonyl-[protein] + ADP + H(+)</text>
        <dbReference type="Rhea" id="RHEA:46608"/>
        <dbReference type="Rhea" id="RHEA-COMP:11060"/>
        <dbReference type="Rhea" id="RHEA-COMP:11605"/>
        <dbReference type="ChEBI" id="CHEBI:15378"/>
        <dbReference type="ChEBI" id="CHEBI:30013"/>
        <dbReference type="ChEBI" id="CHEBI:30616"/>
        <dbReference type="ChEBI" id="CHEBI:61977"/>
        <dbReference type="ChEBI" id="CHEBI:456216"/>
        <dbReference type="EC" id="2.7.11.1"/>
    </reaction>
</comment>
<comment type="similarity">
    <text evidence="2 13">Belongs to the PI3/PI4-kinase family. ATM subfamily.</text>
</comment>
<evidence type="ECO:0000256" key="1">
    <source>
        <dbReference type="ARBA" id="ARBA00004123"/>
    </source>
</evidence>
<dbReference type="InterPro" id="IPR021668">
    <property type="entry name" value="TAN"/>
</dbReference>
<feature type="domain" description="FAT" evidence="16">
    <location>
        <begin position="1982"/>
        <end position="2673"/>
    </location>
</feature>
<dbReference type="PROSITE" id="PS00916">
    <property type="entry name" value="PI3_4_KINASE_2"/>
    <property type="match status" value="1"/>
</dbReference>
<dbReference type="GO" id="GO:0106310">
    <property type="term" value="F:protein serine kinase activity"/>
    <property type="evidence" value="ECO:0007669"/>
    <property type="project" value="RHEA"/>
</dbReference>
<gene>
    <name evidence="18" type="ORF">MARPO_0081s0051</name>
</gene>
<dbReference type="PROSITE" id="PS50290">
    <property type="entry name" value="PI3_4_KINASE_3"/>
    <property type="match status" value="1"/>
</dbReference>
<evidence type="ECO:0000313" key="19">
    <source>
        <dbReference type="Proteomes" id="UP000244005"/>
    </source>
</evidence>
<keyword evidence="10" id="KW-0131">Cell cycle</keyword>
<evidence type="ECO:0000256" key="6">
    <source>
        <dbReference type="ARBA" id="ARBA00022763"/>
    </source>
</evidence>
<dbReference type="FunFam" id="3.30.1010.10:FF:000023">
    <property type="entry name" value="Serine/threonine-protein kinase ATM"/>
    <property type="match status" value="1"/>
</dbReference>
<dbReference type="Gene3D" id="1.10.1070.11">
    <property type="entry name" value="Phosphatidylinositol 3-/4-kinase, catalytic domain"/>
    <property type="match status" value="1"/>
</dbReference>
<evidence type="ECO:0000259" key="15">
    <source>
        <dbReference type="PROSITE" id="PS50290"/>
    </source>
</evidence>
<comment type="subcellular location">
    <subcellularLocation>
        <location evidence="1 13">Nucleus</location>
    </subcellularLocation>
</comment>
<dbReference type="Gramene" id="Mp8g05510.1">
    <property type="protein sequence ID" value="Mp8g05510.1.cds"/>
    <property type="gene ID" value="Mp8g05510"/>
</dbReference>
<dbReference type="SUPFAM" id="SSF48371">
    <property type="entry name" value="ARM repeat"/>
    <property type="match status" value="1"/>
</dbReference>
<evidence type="ECO:0000256" key="2">
    <source>
        <dbReference type="ARBA" id="ARBA00010769"/>
    </source>
</evidence>
<dbReference type="FunFam" id="1.10.1070.11:FF:000015">
    <property type="entry name" value="Serine/threonine-protein kinase ATM"/>
    <property type="match status" value="1"/>
</dbReference>
<dbReference type="OMA" id="LYSTWFY"/>
<dbReference type="InterPro" id="IPR036940">
    <property type="entry name" value="PI3/4_kinase_cat_sf"/>
</dbReference>
<dbReference type="PROSITE" id="PS51190">
    <property type="entry name" value="FATC"/>
    <property type="match status" value="1"/>
</dbReference>
<dbReference type="EMBL" id="KZ772753">
    <property type="protein sequence ID" value="PTQ34325.1"/>
    <property type="molecule type" value="Genomic_DNA"/>
</dbReference>
<keyword evidence="19" id="KW-1185">Reference proteome</keyword>
<evidence type="ECO:0000256" key="8">
    <source>
        <dbReference type="ARBA" id="ARBA00022840"/>
    </source>
</evidence>
<dbReference type="InterPro" id="IPR057445">
    <property type="entry name" value="ATM_TPR"/>
</dbReference>
<keyword evidence="6 13" id="KW-0227">DNA damage</keyword>
<dbReference type="Proteomes" id="UP000244005">
    <property type="component" value="Unassembled WGS sequence"/>
</dbReference>
<evidence type="ECO:0000256" key="3">
    <source>
        <dbReference type="ARBA" id="ARBA00022527"/>
    </source>
</evidence>
<accession>A0A2R6WKE3</accession>
<dbReference type="InterPro" id="IPR044107">
    <property type="entry name" value="PIKKc_ATM"/>
</dbReference>
<dbReference type="InterPro" id="IPR011009">
    <property type="entry name" value="Kinase-like_dom_sf"/>
</dbReference>
<dbReference type="Pfam" id="PF25360">
    <property type="entry name" value="TPR_ATM"/>
    <property type="match status" value="1"/>
</dbReference>
<evidence type="ECO:0000259" key="16">
    <source>
        <dbReference type="PROSITE" id="PS51189"/>
    </source>
</evidence>
<dbReference type="Pfam" id="PF02259">
    <property type="entry name" value="FAT"/>
    <property type="match status" value="1"/>
</dbReference>
<dbReference type="EC" id="2.7.11.1" evidence="13"/>
<evidence type="ECO:0000256" key="9">
    <source>
        <dbReference type="ARBA" id="ARBA00023242"/>
    </source>
</evidence>
<dbReference type="InterPro" id="IPR003151">
    <property type="entry name" value="PIK-rel_kinase_FAT"/>
</dbReference>
<evidence type="ECO:0000256" key="4">
    <source>
        <dbReference type="ARBA" id="ARBA00022679"/>
    </source>
</evidence>
<feature type="region of interest" description="Disordered" evidence="14">
    <location>
        <begin position="1921"/>
        <end position="1953"/>
    </location>
</feature>
<evidence type="ECO:0000256" key="5">
    <source>
        <dbReference type="ARBA" id="ARBA00022741"/>
    </source>
</evidence>
<dbReference type="InterPro" id="IPR038980">
    <property type="entry name" value="ATM_plant"/>
</dbReference>
<dbReference type="PANTHER" id="PTHR37079">
    <property type="entry name" value="SERINE/THREONINE-PROTEIN KINASE ATM"/>
    <property type="match status" value="1"/>
</dbReference>
<evidence type="ECO:0000313" key="18">
    <source>
        <dbReference type="EMBL" id="PTQ34325.1"/>
    </source>
</evidence>
<dbReference type="OrthoDB" id="381190at2759"/>
<keyword evidence="7 13" id="KW-0418">Kinase</keyword>
<evidence type="ECO:0000256" key="7">
    <source>
        <dbReference type="ARBA" id="ARBA00022777"/>
    </source>
</evidence>
<dbReference type="GO" id="GO:0010212">
    <property type="term" value="P:response to ionizing radiation"/>
    <property type="evidence" value="ECO:0000318"/>
    <property type="project" value="GO_Central"/>
</dbReference>
<dbReference type="SUPFAM" id="SSF56112">
    <property type="entry name" value="Protein kinase-like (PK-like)"/>
    <property type="match status" value="1"/>
</dbReference>
<organism evidence="18 19">
    <name type="scientific">Marchantia polymorpha</name>
    <name type="common">Common liverwort</name>
    <name type="synonym">Marchantia aquatica</name>
    <dbReference type="NCBI Taxonomy" id="3197"/>
    <lineage>
        <taxon>Eukaryota</taxon>
        <taxon>Viridiplantae</taxon>
        <taxon>Streptophyta</taxon>
        <taxon>Embryophyta</taxon>
        <taxon>Marchantiophyta</taxon>
        <taxon>Marchantiopsida</taxon>
        <taxon>Marchantiidae</taxon>
        <taxon>Marchantiales</taxon>
        <taxon>Marchantiaceae</taxon>
        <taxon>Marchantia</taxon>
    </lineage>
</organism>
<dbReference type="CDD" id="cd05171">
    <property type="entry name" value="PIKKc_ATM"/>
    <property type="match status" value="1"/>
</dbReference>
<dbReference type="GO" id="GO:0005524">
    <property type="term" value="F:ATP binding"/>
    <property type="evidence" value="ECO:0007669"/>
    <property type="project" value="UniProtKB-KW"/>
</dbReference>
<evidence type="ECO:0000256" key="10">
    <source>
        <dbReference type="ARBA" id="ARBA00023306"/>
    </source>
</evidence>
<proteinExistence type="inferred from homology"/>
<dbReference type="InterPro" id="IPR018936">
    <property type="entry name" value="PI3/4_kinase_CS"/>
</dbReference>
<keyword evidence="3 13" id="KW-0723">Serine/threonine-protein kinase</keyword>
<keyword evidence="8 13" id="KW-0067">ATP-binding</keyword>
<dbReference type="PANTHER" id="PTHR37079:SF4">
    <property type="entry name" value="SERINE_THREONINE-PROTEIN KINASE ATM"/>
    <property type="match status" value="1"/>
</dbReference>
<evidence type="ECO:0000256" key="11">
    <source>
        <dbReference type="ARBA" id="ARBA00047899"/>
    </source>
</evidence>
<dbReference type="SMART" id="SM00146">
    <property type="entry name" value="PI3Kc"/>
    <property type="match status" value="1"/>
</dbReference>
<dbReference type="InterPro" id="IPR000403">
    <property type="entry name" value="PI3/4_kinase_cat_dom"/>
</dbReference>
<keyword evidence="5 13" id="KW-0547">Nucleotide-binding</keyword>
<dbReference type="GO" id="GO:0000785">
    <property type="term" value="C:chromatin"/>
    <property type="evidence" value="ECO:0000318"/>
    <property type="project" value="GO_Central"/>
</dbReference>
<keyword evidence="4 13" id="KW-0808">Transferase</keyword>
<keyword evidence="9 13" id="KW-0539">Nucleus</keyword>
<dbReference type="InterPro" id="IPR003152">
    <property type="entry name" value="FATC_dom"/>
</dbReference>
<evidence type="ECO:0000256" key="12">
    <source>
        <dbReference type="ARBA" id="ARBA00048679"/>
    </source>
</evidence>
<sequence>MFGVSVHDVEELNNKLVSDKAKVREDGLKILQSYLHSTGETSLWTLLDEETARLDQHGRIRSSTWPGILHALCLCIENEVAASKRKVPKTALAKTLRSFVLKAEDTSRPGQNLSLLRKVKRLFQHVLEILQRVPSYVSDYNNILCQLLHVFEYRTRMGKKIYSDLLHFYMEKAKEISRTITTEVSLAKEEAFRNTSSLHSLLQHPPGDFPDVLLVNIVDDFIEIFMHLGDEGRIAKKLLASLNSFLLMNGLNIGAAAGNIHASIKTFMFRVWLTTRDRELKDGLVLYARIQLQLRYILDPDESHEVSNLLELVEKELDQSGVALSALYRLDVVREEKPSAVSRTLRSFLELASAVLYEAIISTQTRQLRDGKRRRKTDICTVIRDRLMDGKFLWSAAFCLLIRKFGAQLSADVILGWLEGLSSSLDRIMLEGINARIFEGPLWTLRCLQELAYMWWKIFPPSTKQSNCLLASQRVKAEIAWSSIWNSLLHSLPLLNNEQVMVEEAFRLLGVLAAQGVVPICSLPHEFWEIHRFDEVPSGNLLFFIAAFFGSTSSQIVANDVKIRGKLLDWCMSSLEAQDVHRTRYLFGEQISPKLLSAAVLALAFGVISGSSGARDTLQEMKKELSWPSLEANPYLEADDSDRGQEMELAALDRSHSVLVGTEDIASPQDQSIASKIQLPPSISDFLLGKTADHLLRHAVVASDVSQTYTLAQLLHLSSVLAICIEGVRCTTERRGQIPSEWSPEGALWLKLASILDRGVKHLYEISGSFTADSCALLAQRSTLTHLFSSSSLDTLQQYVSYAGSCTFVATGGVVSNPKGQGVSQPVLEKLLKAACKVFTVAKNVASVSDKAVNSANVVPITIDFEKPSQETVGGKRIVDLDLDVNTDTGLGGGGTMSDISSTQLTTRSLCTSIIRERNGDWRSNAVQFVAIIGKVLPDATCATLMDLLLDEEDPKVHEDILLSLCKMMSSKTPEYLPAVVRKIQDLVPECLQSETTRCLVLMALDGLFNSLLGSEKRKLNCPLSGNMGAKGNFSFSEEVSTDIAELIEKVADMGLIFWSTRVKLLEVLSGFIVLDPNAAQVLIEKFLVLLHDSEYQVRLCLSRRVAVLFETWDGHDELLPDVCTSFGVKIATMSADHGFVAGETIRSPHQVAMAETALLSLGEIAISSEKVESNVVFMICAHLATNPQLRDFGCSIINKVANRLKYPNRWKYIEQLAGQLVTYWVMANIDVSALLEVREVLVESSDTKEFFQQFCPWLLPALVYFERNDQISWLAAATSLSVPELVKQHFVSIFAGILPLHLGSSKGVQKRAAVALQVSMLTLADITEDERDELIQKQMVSIVCVLFGLCSAREKPVRPYFTKETVVTSVKTVVDGFMESEQVSQDDKLIDKMQIFRADRVFLFLLQLHQDLVSARHPRHRVHMLTSLRAMLEVLDLRLCVPSTCRYIILIILQSMEVEDLQRHCCETLAYLLDKLYSSGVEGCFRILGEQLQVIVSKLVSFCITLYRNGETPVEKMTSPHKLLAINGDPRTSSSSVIALLRKLTVGANESLHVYIKDLDPFPSMPCFEQMRTLQEELSFTYTLAEEFVQFVRRAPKLSTKDCVSSLKNLCDKLSTRRMELYDISQKNQKHEYWRCSPLVVDAVWRLIHLCERDDEMQLNDLAGEFLAAVGVGDPHAVVFHLPEKIHEYHTSLLHESPVSQMETRHIKDVSVDPELGLSDDLLKSIVLQLRSYLTDSDVGVIQLAYKTLKGVLSTERGQTVFLSMDTKEKTYLEMYSRGVNLRMAADMLDAAKRQSTETAIPLGDANLWETSGKTYDAWVCTLTYSLVEHTDDTILRLCQDMLLMKASLAELVFPHVFGNLAGKFCSSVEFCTHISNQIEEHVFNNTNQSTRSLQLFLNMLNNLRQCYIEAGLKRVQGLPRRRENSKLEKPETSGGSRLRRKSSTGSCQKIGSTDNNAVGQLEQGPLVWNKVYWLHIDYLATAKAAQQCAAYFTSVLYVEHWCEEKYGSLTLGPPDFSSDNELPAHLELLVRVYTRINEPDGIYGVVRSHKVCSQLLRYEHEGNWSKALENYDLLLRSSKTGRAGDKVDSFSEVFKLGAAVEKSFLPTSAVNQKWQLNKGLMKSLQQKGCSHVLDMYSSGVSQQEDGISMDAEFKEIQFEEAWRTGKWDYGVAVPISLKKTFDVTSHGGLSFHENLHSSFKSLREGDAEVFFSSLKRARQEIVGHIGHTSLESTQNVNPLIVKLQMLDCVSRAWKMRWTFNSPEQASLAERMSTDRNSSISGPLMPTTKQIESFDASWQENLKQMQAHYELAEPYIAIRKVLLELLGLHRCIPQHLLQFSSFARKAGRLNHAGSSIHELKLLCSYLHRSEDTDIYSISRSLISLQSLAGRVEEAKILWAEGQQEMAVNLAQHVLQQKTDERSLAPLLCLTGKWLAETRTSSSHTILDSYLKRAVELSSSEDCTRDQLETSRSCRTHYRLAHYADALYRNHQERLMSSEWQAALRLRHHKARELEALKKRLIIIRADPQEDPSKVREYSMKFVELHRQLTLDNEEAQRLQDDKNQFLILALTSYGSCLSISNKYDLRVVFRLVSLWFNLSSFEHVVEAMLDTVEKVQTYKFLPLVYQIASRLGSSKESQGATGFQAALTLLLEKMATDHPYHSLYQLFALANGDRIKEKQRGKNVFVVDMEKKRAAEELLDKLIAKQPELLLQIRKMIEIYIQLAELETTQKDANKKVPIPRNIRSVKELELVPVITASLPVEHSCGYSPESFVHFKGFTDGITVMNGINAPKCIDCLGSDGNKYRQLAKSGNDDMRQDAVMEQLFGLVNNLLQEHPDTQKRNLGIRTYKVIPFTPSAGVLEWVNGTIPLGEYLLGSTRAGGAHGRYGGDDWTFMMCREHMSTAKDKLTAFQSVCENFRPVMHHFFLEKFAQAANWFEKRLAYTRSVATSSMVGYIVGLGDRHSVNILMDQATAEVVHIDLGVAFEQGLMLKTPERVPFRLTRDIVDGMGVTGVEGVFRRVCEATLSVLRENKEALLTIIEVFIYDPLYNWALSPLKALQRQQELDDLDDSLPESDNMTETEGNKDAARALFRVKQKLDGYEEGEMRSLQGQVQQLIQDAQDPERLSQLFPGWGAWV</sequence>
<evidence type="ECO:0000256" key="13">
    <source>
        <dbReference type="RuleBase" id="RU365027"/>
    </source>
</evidence>
<feature type="domain" description="PI3K/PI4K catalytic" evidence="15">
    <location>
        <begin position="2779"/>
        <end position="3093"/>
    </location>
</feature>
<dbReference type="Gene3D" id="3.30.1010.10">
    <property type="entry name" value="Phosphatidylinositol 3-kinase Catalytic Subunit, Chain A, domain 4"/>
    <property type="match status" value="1"/>
</dbReference>
<evidence type="ECO:0000259" key="17">
    <source>
        <dbReference type="PROSITE" id="PS51190"/>
    </source>
</evidence>
<dbReference type="Pfam" id="PF02260">
    <property type="entry name" value="FATC"/>
    <property type="match status" value="1"/>
</dbReference>
<dbReference type="PROSITE" id="PS00915">
    <property type="entry name" value="PI3_4_KINASE_1"/>
    <property type="match status" value="1"/>
</dbReference>
<feature type="domain" description="FATC" evidence="17">
    <location>
        <begin position="3105"/>
        <end position="3137"/>
    </location>
</feature>
<dbReference type="InterPro" id="IPR016024">
    <property type="entry name" value="ARM-type_fold"/>
</dbReference>
<dbReference type="GO" id="GO:0006281">
    <property type="term" value="P:DNA repair"/>
    <property type="evidence" value="ECO:0007669"/>
    <property type="project" value="InterPro"/>
</dbReference>
<protein>
    <recommendedName>
        <fullName evidence="13">non-specific serine/threonine protein kinase</fullName>
        <ecNumber evidence="13">2.7.11.1</ecNumber>
    </recommendedName>
</protein>
<evidence type="ECO:0000256" key="14">
    <source>
        <dbReference type="SAM" id="MobiDB-lite"/>
    </source>
</evidence>
<dbReference type="GO" id="GO:0005634">
    <property type="term" value="C:nucleus"/>
    <property type="evidence" value="ECO:0007669"/>
    <property type="project" value="UniProtKB-SubCell"/>
</dbReference>
<comment type="catalytic activity">
    <reaction evidence="12">
        <text>L-seryl-[protein] + ATP = O-phospho-L-seryl-[protein] + ADP + H(+)</text>
        <dbReference type="Rhea" id="RHEA:17989"/>
        <dbReference type="Rhea" id="RHEA-COMP:9863"/>
        <dbReference type="Rhea" id="RHEA-COMP:11604"/>
        <dbReference type="ChEBI" id="CHEBI:15378"/>
        <dbReference type="ChEBI" id="CHEBI:29999"/>
        <dbReference type="ChEBI" id="CHEBI:30616"/>
        <dbReference type="ChEBI" id="CHEBI:83421"/>
        <dbReference type="ChEBI" id="CHEBI:456216"/>
        <dbReference type="EC" id="2.7.11.1"/>
    </reaction>
</comment>
<feature type="compositionally biased region" description="Basic and acidic residues" evidence="14">
    <location>
        <begin position="1922"/>
        <end position="1933"/>
    </location>
</feature>
<dbReference type="Pfam" id="PF00454">
    <property type="entry name" value="PI3_PI4_kinase"/>
    <property type="match status" value="1"/>
</dbReference>
<name>A0A2R6WKE3_MARPO</name>
<reference evidence="19" key="1">
    <citation type="journal article" date="2017" name="Cell">
        <title>Insights into land plant evolution garnered from the Marchantia polymorpha genome.</title>
        <authorList>
            <person name="Bowman J.L."/>
            <person name="Kohchi T."/>
            <person name="Yamato K.T."/>
            <person name="Jenkins J."/>
            <person name="Shu S."/>
            <person name="Ishizaki K."/>
            <person name="Yamaoka S."/>
            <person name="Nishihama R."/>
            <person name="Nakamura Y."/>
            <person name="Berger F."/>
            <person name="Adam C."/>
            <person name="Aki S.S."/>
            <person name="Althoff F."/>
            <person name="Araki T."/>
            <person name="Arteaga-Vazquez M.A."/>
            <person name="Balasubrmanian S."/>
            <person name="Barry K."/>
            <person name="Bauer D."/>
            <person name="Boehm C.R."/>
            <person name="Briginshaw L."/>
            <person name="Caballero-Perez J."/>
            <person name="Catarino B."/>
            <person name="Chen F."/>
            <person name="Chiyoda S."/>
            <person name="Chovatia M."/>
            <person name="Davies K.M."/>
            <person name="Delmans M."/>
            <person name="Demura T."/>
            <person name="Dierschke T."/>
            <person name="Dolan L."/>
            <person name="Dorantes-Acosta A.E."/>
            <person name="Eklund D.M."/>
            <person name="Florent S.N."/>
            <person name="Flores-Sandoval E."/>
            <person name="Fujiyama A."/>
            <person name="Fukuzawa H."/>
            <person name="Galik B."/>
            <person name="Grimanelli D."/>
            <person name="Grimwood J."/>
            <person name="Grossniklaus U."/>
            <person name="Hamada T."/>
            <person name="Haseloff J."/>
            <person name="Hetherington A.J."/>
            <person name="Higo A."/>
            <person name="Hirakawa Y."/>
            <person name="Hundley H.N."/>
            <person name="Ikeda Y."/>
            <person name="Inoue K."/>
            <person name="Inoue S.I."/>
            <person name="Ishida S."/>
            <person name="Jia Q."/>
            <person name="Kakita M."/>
            <person name="Kanazawa T."/>
            <person name="Kawai Y."/>
            <person name="Kawashima T."/>
            <person name="Kennedy M."/>
            <person name="Kinose K."/>
            <person name="Kinoshita T."/>
            <person name="Kohara Y."/>
            <person name="Koide E."/>
            <person name="Komatsu K."/>
            <person name="Kopischke S."/>
            <person name="Kubo M."/>
            <person name="Kyozuka J."/>
            <person name="Lagercrantz U."/>
            <person name="Lin S.S."/>
            <person name="Lindquist E."/>
            <person name="Lipzen A.M."/>
            <person name="Lu C.W."/>
            <person name="De Luna E."/>
            <person name="Martienssen R.A."/>
            <person name="Minamino N."/>
            <person name="Mizutani M."/>
            <person name="Mizutani M."/>
            <person name="Mochizuki N."/>
            <person name="Monte I."/>
            <person name="Mosher R."/>
            <person name="Nagasaki H."/>
            <person name="Nakagami H."/>
            <person name="Naramoto S."/>
            <person name="Nishitani K."/>
            <person name="Ohtani M."/>
            <person name="Okamoto T."/>
            <person name="Okumura M."/>
            <person name="Phillips J."/>
            <person name="Pollak B."/>
            <person name="Reinders A."/>
            <person name="Rovekamp M."/>
            <person name="Sano R."/>
            <person name="Sawa S."/>
            <person name="Schmid M.W."/>
            <person name="Shirakawa M."/>
            <person name="Solano R."/>
            <person name="Spunde A."/>
            <person name="Suetsugu N."/>
            <person name="Sugano S."/>
            <person name="Sugiyama A."/>
            <person name="Sun R."/>
            <person name="Suzuki Y."/>
            <person name="Takenaka M."/>
            <person name="Takezawa D."/>
            <person name="Tomogane H."/>
            <person name="Tsuzuki M."/>
            <person name="Ueda T."/>
            <person name="Umeda M."/>
            <person name="Ward J.M."/>
            <person name="Watanabe Y."/>
            <person name="Yazaki K."/>
            <person name="Yokoyama R."/>
            <person name="Yoshitake Y."/>
            <person name="Yotsui I."/>
            <person name="Zachgo S."/>
            <person name="Schmutz J."/>
        </authorList>
    </citation>
    <scope>NUCLEOTIDE SEQUENCE [LARGE SCALE GENOMIC DNA]</scope>
    <source>
        <strain evidence="19">Tak-1</strain>
    </source>
</reference>
<dbReference type="InterPro" id="IPR014009">
    <property type="entry name" value="PIK_FAT"/>
</dbReference>
<dbReference type="PROSITE" id="PS51189">
    <property type="entry name" value="FAT"/>
    <property type="match status" value="1"/>
</dbReference>
<dbReference type="GO" id="GO:0004674">
    <property type="term" value="F:protein serine/threonine kinase activity"/>
    <property type="evidence" value="ECO:0007669"/>
    <property type="project" value="UniProtKB-KW"/>
</dbReference>
<dbReference type="SMART" id="SM01343">
    <property type="entry name" value="FATC"/>
    <property type="match status" value="1"/>
</dbReference>